<accession>A0A150WI95</accession>
<reference evidence="1 2" key="1">
    <citation type="submission" date="2016-03" db="EMBL/GenBank/DDBJ databases">
        <authorList>
            <person name="Ploux O."/>
        </authorList>
    </citation>
    <scope>NUCLEOTIDE SEQUENCE [LARGE SCALE GENOMIC DNA]</scope>
    <source>
        <strain evidence="1 2">BER2</strain>
    </source>
</reference>
<evidence type="ECO:0000313" key="1">
    <source>
        <dbReference type="EMBL" id="KYG63318.1"/>
    </source>
</evidence>
<proteinExistence type="predicted"/>
<gene>
    <name evidence="1" type="ORF">AZI85_04610</name>
</gene>
<organism evidence="1 2">
    <name type="scientific">Bdellovibrio bacteriovorus</name>
    <dbReference type="NCBI Taxonomy" id="959"/>
    <lineage>
        <taxon>Bacteria</taxon>
        <taxon>Pseudomonadati</taxon>
        <taxon>Bdellovibrionota</taxon>
        <taxon>Bdellovibrionia</taxon>
        <taxon>Bdellovibrionales</taxon>
        <taxon>Pseudobdellovibrionaceae</taxon>
        <taxon>Bdellovibrio</taxon>
    </lineage>
</organism>
<protein>
    <submittedName>
        <fullName evidence="1">Uncharacterized protein</fullName>
    </submittedName>
</protein>
<dbReference type="AlphaFoldDB" id="A0A150WI95"/>
<comment type="caution">
    <text evidence="1">The sequence shown here is derived from an EMBL/GenBank/DDBJ whole genome shotgun (WGS) entry which is preliminary data.</text>
</comment>
<evidence type="ECO:0000313" key="2">
    <source>
        <dbReference type="Proteomes" id="UP000075391"/>
    </source>
</evidence>
<dbReference type="EMBL" id="LUKF01000014">
    <property type="protein sequence ID" value="KYG63318.1"/>
    <property type="molecule type" value="Genomic_DNA"/>
</dbReference>
<sequence length="83" mass="9669">MCDHVEDYKYSSLQGLLGETWLDVPVSEDDNWKDFLSRQNTLEWLNKKPSAEHWNQVAVALKKTSFKLPREKGKSSCLEEQVL</sequence>
<dbReference type="Proteomes" id="UP000075391">
    <property type="component" value="Unassembled WGS sequence"/>
</dbReference>
<name>A0A150WI95_BDEBC</name>